<feature type="domain" description="Glycosyltransferase 2-like" evidence="1">
    <location>
        <begin position="5"/>
        <end position="103"/>
    </location>
</feature>
<dbReference type="EMBL" id="JACRSV010000002">
    <property type="protein sequence ID" value="MBC8560043.1"/>
    <property type="molecule type" value="Genomic_DNA"/>
</dbReference>
<evidence type="ECO:0000313" key="2">
    <source>
        <dbReference type="EMBL" id="MBC8560043.1"/>
    </source>
</evidence>
<sequence length="358" mass="40930">MITISLCMIVKNEEAVLERCLKSVRDIADEIIIVDTGSTDGTKEIAGRYADLVCDFAWRDDFAAARNYSFSKATKEYILWLDADDVFTEKDRESFLQLKESLPSTTDIVMMKYHTAFHEDGTPSFSYYRERLIKNSGEFFWEGAIHEVIAPRGNIVYSETAVTHQKLGPGDPDRNLRIFESMLAGGAVLEPRQQFYYARELYYHGRYEDAITVFRAFLDSGKGWAENCIDACRIAAACYYALNDPDSALGMLLRSFSYDAPRAETCCDLGKHFMDRGQLRTAIFWYETAASRPRNDQSGGFVLTDCYDYIPYLQLCVCYDRLGEHETAFRYNEKAAETKPQSEAVKLNRAYFSKLLSD</sequence>
<evidence type="ECO:0000313" key="3">
    <source>
        <dbReference type="Proteomes" id="UP000610760"/>
    </source>
</evidence>
<dbReference type="AlphaFoldDB" id="A0A926E5P7"/>
<keyword evidence="3" id="KW-1185">Reference proteome</keyword>
<gene>
    <name evidence="2" type="ORF">H8710_08190</name>
</gene>
<dbReference type="InterPro" id="IPR011990">
    <property type="entry name" value="TPR-like_helical_dom_sf"/>
</dbReference>
<name>A0A926E5P7_9FIRM</name>
<dbReference type="PANTHER" id="PTHR43630">
    <property type="entry name" value="POLY-BETA-1,6-N-ACETYL-D-GLUCOSAMINE SYNTHASE"/>
    <property type="match status" value="1"/>
</dbReference>
<dbReference type="InterPro" id="IPR001173">
    <property type="entry name" value="Glyco_trans_2-like"/>
</dbReference>
<comment type="caution">
    <text evidence="2">The sequence shown here is derived from an EMBL/GenBank/DDBJ whole genome shotgun (WGS) entry which is preliminary data.</text>
</comment>
<proteinExistence type="predicted"/>
<evidence type="ECO:0000259" key="1">
    <source>
        <dbReference type="Pfam" id="PF00535"/>
    </source>
</evidence>
<accession>A0A926E5P7</accession>
<dbReference type="PANTHER" id="PTHR43630:SF2">
    <property type="entry name" value="GLYCOSYLTRANSFERASE"/>
    <property type="match status" value="1"/>
</dbReference>
<dbReference type="SUPFAM" id="SSF53448">
    <property type="entry name" value="Nucleotide-diphospho-sugar transferases"/>
    <property type="match status" value="1"/>
</dbReference>
<dbReference type="RefSeq" id="WP_249295004.1">
    <property type="nucleotide sequence ID" value="NZ_JACRSV010000002.1"/>
</dbReference>
<dbReference type="Pfam" id="PF00535">
    <property type="entry name" value="Glycos_transf_2"/>
    <property type="match status" value="1"/>
</dbReference>
<dbReference type="Proteomes" id="UP000610760">
    <property type="component" value="Unassembled WGS sequence"/>
</dbReference>
<dbReference type="InterPro" id="IPR029044">
    <property type="entry name" value="Nucleotide-diphossugar_trans"/>
</dbReference>
<organism evidence="2 3">
    <name type="scientific">Fumia xinanensis</name>
    <dbReference type="NCBI Taxonomy" id="2763659"/>
    <lineage>
        <taxon>Bacteria</taxon>
        <taxon>Bacillati</taxon>
        <taxon>Bacillota</taxon>
        <taxon>Clostridia</taxon>
        <taxon>Eubacteriales</taxon>
        <taxon>Oscillospiraceae</taxon>
        <taxon>Fumia</taxon>
    </lineage>
</organism>
<dbReference type="CDD" id="cd02511">
    <property type="entry name" value="Beta4Glucosyltransferase"/>
    <property type="match status" value="1"/>
</dbReference>
<protein>
    <submittedName>
        <fullName evidence="2">Glycosyltransferase family 2 protein</fullName>
    </submittedName>
</protein>
<dbReference type="Gene3D" id="3.90.550.10">
    <property type="entry name" value="Spore Coat Polysaccharide Biosynthesis Protein SpsA, Chain A"/>
    <property type="match status" value="1"/>
</dbReference>
<dbReference type="Gene3D" id="1.25.40.10">
    <property type="entry name" value="Tetratricopeptide repeat domain"/>
    <property type="match status" value="2"/>
</dbReference>
<dbReference type="SUPFAM" id="SSF48452">
    <property type="entry name" value="TPR-like"/>
    <property type="match status" value="1"/>
</dbReference>
<reference evidence="2" key="1">
    <citation type="submission" date="2020-08" db="EMBL/GenBank/DDBJ databases">
        <title>Genome public.</title>
        <authorList>
            <person name="Liu C."/>
            <person name="Sun Q."/>
        </authorList>
    </citation>
    <scope>NUCLEOTIDE SEQUENCE</scope>
    <source>
        <strain evidence="2">NSJ-33</strain>
    </source>
</reference>